<proteinExistence type="predicted"/>
<dbReference type="AlphaFoldDB" id="A0A1K2I4C0"/>
<organism evidence="2">
    <name type="scientific">Loigolactobacillus rennini</name>
    <dbReference type="NCBI Taxonomy" id="238013"/>
    <lineage>
        <taxon>Bacteria</taxon>
        <taxon>Bacillati</taxon>
        <taxon>Bacillota</taxon>
        <taxon>Bacilli</taxon>
        <taxon>Lactobacillales</taxon>
        <taxon>Lactobacillaceae</taxon>
        <taxon>Loigolactobacillus</taxon>
    </lineage>
</organism>
<evidence type="ECO:0000256" key="1">
    <source>
        <dbReference type="SAM" id="Phobius"/>
    </source>
</evidence>
<dbReference type="InterPro" id="IPR018730">
    <property type="entry name" value="DUF2273"/>
</dbReference>
<evidence type="ECO:0008006" key="3">
    <source>
        <dbReference type="Google" id="ProtNLM"/>
    </source>
</evidence>
<accession>A0A1K2I4C0</accession>
<keyword evidence="1" id="KW-1133">Transmembrane helix</keyword>
<sequence length="62" mass="6716">MMELLKTYQWPLIGGVVGLIIAILFITIGFFSTLLVIAFVALGIVAGSYVAKSGLLQKLFKQ</sequence>
<dbReference type="Pfam" id="PF10031">
    <property type="entry name" value="DUF2273"/>
    <property type="match status" value="1"/>
</dbReference>
<evidence type="ECO:0000313" key="2">
    <source>
        <dbReference type="EMBL" id="SFZ87195.1"/>
    </source>
</evidence>
<feature type="transmembrane region" description="Helical" evidence="1">
    <location>
        <begin position="37"/>
        <end position="56"/>
    </location>
</feature>
<name>A0A1K2I4C0_9LACO</name>
<feature type="transmembrane region" description="Helical" evidence="1">
    <location>
        <begin position="12"/>
        <end position="31"/>
    </location>
</feature>
<dbReference type="EMBL" id="LT634362">
    <property type="protein sequence ID" value="SFZ87195.1"/>
    <property type="molecule type" value="Genomic_DNA"/>
</dbReference>
<protein>
    <recommendedName>
        <fullName evidence="3">DUF2273 domain-containing protein</fullName>
    </recommendedName>
</protein>
<gene>
    <name evidence="2" type="ORF">LREN565_0308</name>
</gene>
<keyword evidence="1" id="KW-0472">Membrane</keyword>
<keyword evidence="1" id="KW-0812">Transmembrane</keyword>
<reference evidence="2" key="1">
    <citation type="submission" date="2016-11" db="EMBL/GenBank/DDBJ databases">
        <authorList>
            <person name="Jaros S."/>
            <person name="Januszkiewicz K."/>
            <person name="Wedrychowicz H."/>
        </authorList>
    </citation>
    <scope>NUCLEOTIDE SEQUENCE</scope>
    <source>
        <strain evidence="2">ACA-DC 565</strain>
    </source>
</reference>